<keyword evidence="2 9" id="KW-0813">Transport</keyword>
<evidence type="ECO:0000259" key="10">
    <source>
        <dbReference type="Pfam" id="PF04290"/>
    </source>
</evidence>
<evidence type="ECO:0000256" key="7">
    <source>
        <dbReference type="ARBA" id="ARBA00023136"/>
    </source>
</evidence>
<dbReference type="PANTHER" id="PTHR35011">
    <property type="entry name" value="2,3-DIKETO-L-GULONATE TRAP TRANSPORTER SMALL PERMEASE PROTEIN YIAM"/>
    <property type="match status" value="1"/>
</dbReference>
<dbReference type="GO" id="GO:0005886">
    <property type="term" value="C:plasma membrane"/>
    <property type="evidence" value="ECO:0007669"/>
    <property type="project" value="UniProtKB-SubCell"/>
</dbReference>
<sequence>MNELTASERRMPTWLRILKEGADLIGVLLFTTAFLGFIVQIFFRYVVNRPILWTEEVTMIAFVWTVFWSAAFIVNLREHVSFDVVYEVVSPQMKRMMAIFSMVVLIGTFLLLMPATWDYLEFLLRRRSPVLRIPMTWIYACYLLFVVNFTIQAAVRLWRLFTPDWAKQI</sequence>
<keyword evidence="6 9" id="KW-1133">Transmembrane helix</keyword>
<feature type="transmembrane region" description="Helical" evidence="9">
    <location>
        <begin position="57"/>
        <end position="76"/>
    </location>
</feature>
<evidence type="ECO:0000256" key="8">
    <source>
        <dbReference type="ARBA" id="ARBA00038436"/>
    </source>
</evidence>
<comment type="similarity">
    <text evidence="8 9">Belongs to the TRAP transporter small permease family.</text>
</comment>
<organism evidence="11 12">
    <name type="scientific">Devosia crocina</name>
    <dbReference type="NCBI Taxonomy" id="429728"/>
    <lineage>
        <taxon>Bacteria</taxon>
        <taxon>Pseudomonadati</taxon>
        <taxon>Pseudomonadota</taxon>
        <taxon>Alphaproteobacteria</taxon>
        <taxon>Hyphomicrobiales</taxon>
        <taxon>Devosiaceae</taxon>
        <taxon>Devosia</taxon>
    </lineage>
</organism>
<evidence type="ECO:0000256" key="4">
    <source>
        <dbReference type="ARBA" id="ARBA00022519"/>
    </source>
</evidence>
<feature type="transmembrane region" description="Helical" evidence="9">
    <location>
        <begin position="97"/>
        <end position="117"/>
    </location>
</feature>
<dbReference type="GO" id="GO:0022857">
    <property type="term" value="F:transmembrane transporter activity"/>
    <property type="evidence" value="ECO:0007669"/>
    <property type="project" value="UniProtKB-UniRule"/>
</dbReference>
<name>A0A1I7N2Z2_9HYPH</name>
<dbReference type="EMBL" id="FPCK01000001">
    <property type="protein sequence ID" value="SFV29027.1"/>
    <property type="molecule type" value="Genomic_DNA"/>
</dbReference>
<protein>
    <recommendedName>
        <fullName evidence="9">TRAP transporter small permease protein</fullName>
    </recommendedName>
</protein>
<evidence type="ECO:0000313" key="11">
    <source>
        <dbReference type="EMBL" id="SFV29027.1"/>
    </source>
</evidence>
<dbReference type="RefSeq" id="WP_210186382.1">
    <property type="nucleotide sequence ID" value="NZ_FPCK01000001.1"/>
</dbReference>
<comment type="subcellular location">
    <subcellularLocation>
        <location evidence="1 9">Cell inner membrane</location>
        <topology evidence="1 9">Multi-pass membrane protein</topology>
    </subcellularLocation>
</comment>
<keyword evidence="12" id="KW-1185">Reference proteome</keyword>
<keyword evidence="4 9" id="KW-0997">Cell inner membrane</keyword>
<feature type="domain" description="Tripartite ATP-independent periplasmic transporters DctQ component" evidence="10">
    <location>
        <begin position="35"/>
        <end position="161"/>
    </location>
</feature>
<feature type="transmembrane region" description="Helical" evidence="9">
    <location>
        <begin position="21"/>
        <end position="45"/>
    </location>
</feature>
<keyword evidence="7 9" id="KW-0472">Membrane</keyword>
<feature type="transmembrane region" description="Helical" evidence="9">
    <location>
        <begin position="137"/>
        <end position="158"/>
    </location>
</feature>
<keyword evidence="5 9" id="KW-0812">Transmembrane</keyword>
<dbReference type="Proteomes" id="UP000199074">
    <property type="component" value="Unassembled WGS sequence"/>
</dbReference>
<dbReference type="InterPro" id="IPR007387">
    <property type="entry name" value="TRAP_DctQ"/>
</dbReference>
<comment type="function">
    <text evidence="9">Part of the tripartite ATP-independent periplasmic (TRAP) transport system.</text>
</comment>
<dbReference type="PANTHER" id="PTHR35011:SF2">
    <property type="entry name" value="2,3-DIKETO-L-GULONATE TRAP TRANSPORTER SMALL PERMEASE PROTEIN YIAM"/>
    <property type="match status" value="1"/>
</dbReference>
<reference evidence="11 12" key="1">
    <citation type="submission" date="2016-10" db="EMBL/GenBank/DDBJ databases">
        <authorList>
            <person name="de Groot N.N."/>
        </authorList>
    </citation>
    <scope>NUCLEOTIDE SEQUENCE [LARGE SCALE GENOMIC DNA]</scope>
    <source>
        <strain evidence="11 12">IPL20</strain>
    </source>
</reference>
<accession>A0A1I7N2Z2</accession>
<dbReference type="InterPro" id="IPR055348">
    <property type="entry name" value="DctQ"/>
</dbReference>
<evidence type="ECO:0000256" key="6">
    <source>
        <dbReference type="ARBA" id="ARBA00022989"/>
    </source>
</evidence>
<evidence type="ECO:0000256" key="5">
    <source>
        <dbReference type="ARBA" id="ARBA00022692"/>
    </source>
</evidence>
<dbReference type="STRING" id="429728.SAMN05216456_0655"/>
<evidence type="ECO:0000313" key="12">
    <source>
        <dbReference type="Proteomes" id="UP000199074"/>
    </source>
</evidence>
<evidence type="ECO:0000256" key="3">
    <source>
        <dbReference type="ARBA" id="ARBA00022475"/>
    </source>
</evidence>
<gene>
    <name evidence="11" type="ORF">SAMN05216456_0655</name>
</gene>
<dbReference type="GO" id="GO:0015740">
    <property type="term" value="P:C4-dicarboxylate transport"/>
    <property type="evidence" value="ECO:0007669"/>
    <property type="project" value="TreeGrafter"/>
</dbReference>
<evidence type="ECO:0000256" key="9">
    <source>
        <dbReference type="RuleBase" id="RU369079"/>
    </source>
</evidence>
<dbReference type="AlphaFoldDB" id="A0A1I7N2Z2"/>
<keyword evidence="3" id="KW-1003">Cell membrane</keyword>
<proteinExistence type="inferred from homology"/>
<dbReference type="Pfam" id="PF04290">
    <property type="entry name" value="DctQ"/>
    <property type="match status" value="1"/>
</dbReference>
<comment type="subunit">
    <text evidence="9">The complex comprises the extracytoplasmic solute receptor protein and the two transmembrane proteins.</text>
</comment>
<evidence type="ECO:0000256" key="2">
    <source>
        <dbReference type="ARBA" id="ARBA00022448"/>
    </source>
</evidence>
<evidence type="ECO:0000256" key="1">
    <source>
        <dbReference type="ARBA" id="ARBA00004429"/>
    </source>
</evidence>